<comment type="similarity">
    <text evidence="1 2">Belongs to the ribonucleoside diphosphate reductase small chain family.</text>
</comment>
<organism evidence="5 6">
    <name type="scientific">Fusobacterium hominis</name>
    <dbReference type="NCBI Taxonomy" id="2764326"/>
    <lineage>
        <taxon>Bacteria</taxon>
        <taxon>Fusobacteriati</taxon>
        <taxon>Fusobacteriota</taxon>
        <taxon>Fusobacteriia</taxon>
        <taxon>Fusobacteriales</taxon>
        <taxon>Fusobacteriaceae</taxon>
        <taxon>Fusobacterium</taxon>
    </lineage>
</organism>
<evidence type="ECO:0000313" key="5">
    <source>
        <dbReference type="EMBL" id="QNM15220.1"/>
    </source>
</evidence>
<dbReference type="RefSeq" id="WP_187422882.1">
    <property type="nucleotide sequence ID" value="NZ_CP060637.1"/>
</dbReference>
<dbReference type="Gene3D" id="1.10.620.20">
    <property type="entry name" value="Ribonucleotide Reductase, subunit A"/>
    <property type="match status" value="1"/>
</dbReference>
<dbReference type="NCBIfam" id="NF007184">
    <property type="entry name" value="PRK09614.1-3"/>
    <property type="match status" value="1"/>
</dbReference>
<evidence type="ECO:0000256" key="2">
    <source>
        <dbReference type="PIRNR" id="PIRNR000355"/>
    </source>
</evidence>
<dbReference type="EC" id="1.17.4.1" evidence="2"/>
<accession>A0A7G9GWN8</accession>
<name>A0A7G9GWN8_9FUSO</name>
<keyword evidence="6" id="KW-1185">Reference proteome</keyword>
<comment type="function">
    <text evidence="2">Provides the precursors necessary for DNA synthesis. Catalyzes the biosynthesis of deoxyribonucleotides from the corresponding ribonucleotides.</text>
</comment>
<dbReference type="PIRSF" id="PIRSF000355">
    <property type="entry name" value="NrdB"/>
    <property type="match status" value="1"/>
</dbReference>
<feature type="binding site" evidence="4">
    <location>
        <position position="120"/>
    </location>
    <ligand>
        <name>Fe cation</name>
        <dbReference type="ChEBI" id="CHEBI:24875"/>
        <label>1</label>
    </ligand>
</feature>
<dbReference type="GO" id="GO:0009263">
    <property type="term" value="P:deoxyribonucleotide biosynthetic process"/>
    <property type="evidence" value="ECO:0007669"/>
    <property type="project" value="UniProtKB-KW"/>
</dbReference>
<sequence length="344" mass="40774">MDRKKLFNPLGVDSLNERHIIRGNSTNIFNLNNVKYQWANYLYRTMMGNFWIPEKIDLTQDRTDYNNLTVYEREAYDGILSFLIFLDSIQTNNIPNVSDYITAPEVNLILSIQTFQEAIHSQSYQYIIESILPKETRNYIYDKWREDEVLFERNRYIAEIYQDFINDPNDKNFARVIIADYLLESIYFYNGFNFFYLLASRNKMMGTSDVIRLINRDELSHVVIFQQIFKEILTENPDFFDYNMVYNMFAKATEQEISWTNHIIGDNILGITKDTTEKYTKWLANERLKALGLDELYPGYDKNPYRHLEKFADTEGDGNVKANFFEGSVTSYNMSSSIEGWDEF</sequence>
<keyword evidence="2 5" id="KW-0560">Oxidoreductase</keyword>
<evidence type="ECO:0000256" key="1">
    <source>
        <dbReference type="ARBA" id="ARBA00009303"/>
    </source>
</evidence>
<dbReference type="AlphaFoldDB" id="A0A7G9GWN8"/>
<dbReference type="PANTHER" id="PTHR23409:SF18">
    <property type="entry name" value="RIBONUCLEOSIDE-DIPHOSPHATE REDUCTASE SUBUNIT M2"/>
    <property type="match status" value="1"/>
</dbReference>
<keyword evidence="2 4" id="KW-0479">Metal-binding</keyword>
<proteinExistence type="inferred from homology"/>
<feature type="binding site" evidence="4">
    <location>
        <position position="221"/>
    </location>
    <ligand>
        <name>Fe cation</name>
        <dbReference type="ChEBI" id="CHEBI:24875"/>
        <label>2</label>
    </ligand>
</feature>
<dbReference type="InterPro" id="IPR000358">
    <property type="entry name" value="RNR_small_fam"/>
</dbReference>
<comment type="cofactor">
    <cofactor evidence="2 4">
        <name>Fe cation</name>
        <dbReference type="ChEBI" id="CHEBI:24875"/>
    </cofactor>
    <text evidence="2 4">Binds 2 iron ions per subunit.</text>
</comment>
<reference evidence="5 6" key="1">
    <citation type="submission" date="2020-08" db="EMBL/GenBank/DDBJ databases">
        <authorList>
            <person name="Liu C."/>
            <person name="Sun Q."/>
        </authorList>
    </citation>
    <scope>NUCLEOTIDE SEQUENCE [LARGE SCALE GENOMIC DNA]</scope>
    <source>
        <strain evidence="5 6">NSJ-57</strain>
    </source>
</reference>
<comment type="catalytic activity">
    <reaction evidence="2">
        <text>a 2'-deoxyribonucleoside 5'-diphosphate + [thioredoxin]-disulfide + H2O = a ribonucleoside 5'-diphosphate + [thioredoxin]-dithiol</text>
        <dbReference type="Rhea" id="RHEA:23252"/>
        <dbReference type="Rhea" id="RHEA-COMP:10698"/>
        <dbReference type="Rhea" id="RHEA-COMP:10700"/>
        <dbReference type="ChEBI" id="CHEBI:15377"/>
        <dbReference type="ChEBI" id="CHEBI:29950"/>
        <dbReference type="ChEBI" id="CHEBI:50058"/>
        <dbReference type="ChEBI" id="CHEBI:57930"/>
        <dbReference type="ChEBI" id="CHEBI:73316"/>
        <dbReference type="EC" id="1.17.4.1"/>
    </reaction>
</comment>
<dbReference type="InterPro" id="IPR009078">
    <property type="entry name" value="Ferritin-like_SF"/>
</dbReference>
<keyword evidence="2" id="KW-0215">Deoxyribonucleotide synthesis</keyword>
<feature type="binding site" evidence="4">
    <location>
        <position position="87"/>
    </location>
    <ligand>
        <name>Fe cation</name>
        <dbReference type="ChEBI" id="CHEBI:24875"/>
        <label>1</label>
    </ligand>
</feature>
<dbReference type="InterPro" id="IPR033909">
    <property type="entry name" value="RNR_small"/>
</dbReference>
<evidence type="ECO:0000313" key="6">
    <source>
        <dbReference type="Proteomes" id="UP000515913"/>
    </source>
</evidence>
<feature type="binding site" evidence="4">
    <location>
        <position position="218"/>
    </location>
    <ligand>
        <name>Fe cation</name>
        <dbReference type="ChEBI" id="CHEBI:24875"/>
        <label>2</label>
    </ligand>
</feature>
<gene>
    <name evidence="5" type="ORF">H9Q81_09975</name>
</gene>
<dbReference type="Proteomes" id="UP000515913">
    <property type="component" value="Chromosome"/>
</dbReference>
<dbReference type="Pfam" id="PF00268">
    <property type="entry name" value="Ribonuc_red_sm"/>
    <property type="match status" value="1"/>
</dbReference>
<protein>
    <recommendedName>
        <fullName evidence="2">Ribonucleoside-diphosphate reductase subunit beta</fullName>
        <ecNumber evidence="2">1.17.4.1</ecNumber>
    </recommendedName>
</protein>
<dbReference type="SUPFAM" id="SSF47240">
    <property type="entry name" value="Ferritin-like"/>
    <property type="match status" value="1"/>
</dbReference>
<feature type="binding site" evidence="4">
    <location>
        <position position="117"/>
    </location>
    <ligand>
        <name>Fe cation</name>
        <dbReference type="ChEBI" id="CHEBI:24875"/>
        <label>2</label>
    </ligand>
</feature>
<feature type="active site" evidence="3">
    <location>
        <position position="124"/>
    </location>
</feature>
<dbReference type="KEGG" id="fho:H9Q81_09975"/>
<dbReference type="PANTHER" id="PTHR23409">
    <property type="entry name" value="RIBONUCLEOSIDE-DIPHOSPHATE REDUCTASE SMALL CHAIN"/>
    <property type="match status" value="1"/>
</dbReference>
<keyword evidence="2 4" id="KW-0408">Iron</keyword>
<dbReference type="GO" id="GO:0046872">
    <property type="term" value="F:metal ion binding"/>
    <property type="evidence" value="ECO:0007669"/>
    <property type="project" value="UniProtKB-KW"/>
</dbReference>
<evidence type="ECO:0000256" key="3">
    <source>
        <dbReference type="PIRSR" id="PIRSR000355-1"/>
    </source>
</evidence>
<dbReference type="GO" id="GO:0004748">
    <property type="term" value="F:ribonucleoside-diphosphate reductase activity, thioredoxin disulfide as acceptor"/>
    <property type="evidence" value="ECO:0007669"/>
    <property type="project" value="UniProtKB-EC"/>
</dbReference>
<dbReference type="UniPathway" id="UPA00326"/>
<feature type="binding site" evidence="4">
    <location>
        <position position="184"/>
    </location>
    <ligand>
        <name>Fe cation</name>
        <dbReference type="ChEBI" id="CHEBI:24875"/>
        <label>2</label>
    </ligand>
</feature>
<dbReference type="InterPro" id="IPR012348">
    <property type="entry name" value="RNR-like"/>
</dbReference>
<feature type="binding site" evidence="4">
    <location>
        <position position="117"/>
    </location>
    <ligand>
        <name>Fe cation</name>
        <dbReference type="ChEBI" id="CHEBI:24875"/>
        <label>1</label>
    </ligand>
</feature>
<evidence type="ECO:0000256" key="4">
    <source>
        <dbReference type="PIRSR" id="PIRSR000355-2"/>
    </source>
</evidence>
<dbReference type="EMBL" id="CP060637">
    <property type="protein sequence ID" value="QNM15220.1"/>
    <property type="molecule type" value="Genomic_DNA"/>
</dbReference>
<dbReference type="CDD" id="cd01049">
    <property type="entry name" value="RNRR2"/>
    <property type="match status" value="1"/>
</dbReference>